<organism evidence="3 4">
    <name type="scientific">Sporisorium graminicola</name>
    <dbReference type="NCBI Taxonomy" id="280036"/>
    <lineage>
        <taxon>Eukaryota</taxon>
        <taxon>Fungi</taxon>
        <taxon>Dikarya</taxon>
        <taxon>Basidiomycota</taxon>
        <taxon>Ustilaginomycotina</taxon>
        <taxon>Ustilaginomycetes</taxon>
        <taxon>Ustilaginales</taxon>
        <taxon>Ustilaginaceae</taxon>
        <taxon>Sporisorium</taxon>
    </lineage>
</organism>
<dbReference type="PANTHER" id="PTHR10366">
    <property type="entry name" value="NAD DEPENDENT EPIMERASE/DEHYDRATASE"/>
    <property type="match status" value="1"/>
</dbReference>
<evidence type="ECO:0000256" key="1">
    <source>
        <dbReference type="ARBA" id="ARBA00023002"/>
    </source>
</evidence>
<dbReference type="Gene3D" id="3.40.50.720">
    <property type="entry name" value="NAD(P)-binding Rossmann-like Domain"/>
    <property type="match status" value="1"/>
</dbReference>
<reference evidence="3 4" key="1">
    <citation type="submission" date="2019-05" db="EMBL/GenBank/DDBJ databases">
        <title>Sporisorium graminicola CBS 10092 draft sequencing and annotation.</title>
        <authorList>
            <person name="Solano-Gonzalez S."/>
            <person name="Caddick M.X."/>
            <person name="Darby A."/>
        </authorList>
    </citation>
    <scope>NUCLEOTIDE SEQUENCE [LARGE SCALE GENOMIC DNA]</scope>
    <source>
        <strain evidence="3 4">CBS 10092</strain>
    </source>
</reference>
<dbReference type="InterPro" id="IPR036291">
    <property type="entry name" value="NAD(P)-bd_dom_sf"/>
</dbReference>
<dbReference type="KEGG" id="sgra:EX895_002626"/>
<dbReference type="SUPFAM" id="SSF51735">
    <property type="entry name" value="NAD(P)-binding Rossmann-fold domains"/>
    <property type="match status" value="1"/>
</dbReference>
<dbReference type="GeneID" id="40725521"/>
<sequence length="218" mass="23658">MPTKTSTPGSNGSISIDATVGSVEAVMRTAAKFNCQKVVVTSSMSTHLEAKANFLDETTWYAPDVSSPKPFVQYMSSKVLAEQRAWELSLSLGIPLTTIAPVYIGGPTILAGQDPKAPISNQDLLRCIQTEAKSKIPGWIDVRTVALLHVLALEANQMVGRRVLACTHNTGVVKMDCSLMNKLLANEAADVIEFDQTKRDLLDQIRRFTPGRVSQSVV</sequence>
<evidence type="ECO:0000256" key="2">
    <source>
        <dbReference type="ARBA" id="ARBA00023445"/>
    </source>
</evidence>
<dbReference type="RefSeq" id="XP_029740259.1">
    <property type="nucleotide sequence ID" value="XM_029883224.1"/>
</dbReference>
<comment type="caution">
    <text evidence="3">The sequence shown here is derived from an EMBL/GenBank/DDBJ whole genome shotgun (WGS) entry which is preliminary data.</text>
</comment>
<dbReference type="GO" id="GO:0016616">
    <property type="term" value="F:oxidoreductase activity, acting on the CH-OH group of donors, NAD or NADP as acceptor"/>
    <property type="evidence" value="ECO:0007669"/>
    <property type="project" value="TreeGrafter"/>
</dbReference>
<dbReference type="EMBL" id="SRRM01000009">
    <property type="protein sequence ID" value="TKY88274.1"/>
    <property type="molecule type" value="Genomic_DNA"/>
</dbReference>
<accession>A0A4U7KUH4</accession>
<comment type="similarity">
    <text evidence="2">Belongs to the NAD(P)-dependent epimerase/dehydratase family. Dihydroflavonol-4-reductase subfamily.</text>
</comment>
<gene>
    <name evidence="3" type="ORF">EX895_002626</name>
</gene>
<name>A0A4U7KUH4_9BASI</name>
<dbReference type="OrthoDB" id="2735536at2759"/>
<dbReference type="PANTHER" id="PTHR10366:SF564">
    <property type="entry name" value="STEROL-4-ALPHA-CARBOXYLATE 3-DEHYDROGENASE, DECARBOXYLATING"/>
    <property type="match status" value="1"/>
</dbReference>
<protein>
    <recommendedName>
        <fullName evidence="5">NAD-dependent epimerase/dehydratase domain-containing protein</fullName>
    </recommendedName>
</protein>
<evidence type="ECO:0000313" key="4">
    <source>
        <dbReference type="Proteomes" id="UP000306050"/>
    </source>
</evidence>
<keyword evidence="1" id="KW-0560">Oxidoreductase</keyword>
<dbReference type="AlphaFoldDB" id="A0A4U7KUH4"/>
<evidence type="ECO:0008006" key="5">
    <source>
        <dbReference type="Google" id="ProtNLM"/>
    </source>
</evidence>
<proteinExistence type="inferred from homology"/>
<evidence type="ECO:0000313" key="3">
    <source>
        <dbReference type="EMBL" id="TKY88274.1"/>
    </source>
</evidence>
<keyword evidence="4" id="KW-1185">Reference proteome</keyword>
<dbReference type="Proteomes" id="UP000306050">
    <property type="component" value="Chromosome SGRAM_16"/>
</dbReference>
<dbReference type="InterPro" id="IPR050425">
    <property type="entry name" value="NAD(P)_dehydrat-like"/>
</dbReference>